<reference evidence="3" key="1">
    <citation type="journal article" date="2012" name="Nat. Biotechnol.">
        <title>Reference genome sequence of the model plant Setaria.</title>
        <authorList>
            <person name="Bennetzen J.L."/>
            <person name="Schmutz J."/>
            <person name="Wang H."/>
            <person name="Percifield R."/>
            <person name="Hawkins J."/>
            <person name="Pontaroli A.C."/>
            <person name="Estep M."/>
            <person name="Feng L."/>
            <person name="Vaughn J.N."/>
            <person name="Grimwood J."/>
            <person name="Jenkins J."/>
            <person name="Barry K."/>
            <person name="Lindquist E."/>
            <person name="Hellsten U."/>
            <person name="Deshpande S."/>
            <person name="Wang X."/>
            <person name="Wu X."/>
            <person name="Mitros T."/>
            <person name="Triplett J."/>
            <person name="Yang X."/>
            <person name="Ye C.Y."/>
            <person name="Mauro-Herrera M."/>
            <person name="Wang L."/>
            <person name="Li P."/>
            <person name="Sharma M."/>
            <person name="Sharma R."/>
            <person name="Ronald P.C."/>
            <person name="Panaud O."/>
            <person name="Kellogg E.A."/>
            <person name="Brutnell T.P."/>
            <person name="Doust A.N."/>
            <person name="Tuskan G.A."/>
            <person name="Rokhsar D."/>
            <person name="Devos K.M."/>
        </authorList>
    </citation>
    <scope>NUCLEOTIDE SEQUENCE [LARGE SCALE GENOMIC DNA]</scope>
    <source>
        <strain evidence="3">cv. Yugu1</strain>
    </source>
</reference>
<feature type="region of interest" description="Disordered" evidence="1">
    <location>
        <begin position="1"/>
        <end position="79"/>
    </location>
</feature>
<proteinExistence type="predicted"/>
<dbReference type="Proteomes" id="UP000004995">
    <property type="component" value="Unassembled WGS sequence"/>
</dbReference>
<dbReference type="EnsemblPlants" id="KQK90014">
    <property type="protein sequence ID" value="KQK90014"/>
    <property type="gene ID" value="SETIT_040474mg"/>
</dbReference>
<keyword evidence="3" id="KW-1185">Reference proteome</keyword>
<protein>
    <submittedName>
        <fullName evidence="2">Uncharacterized protein</fullName>
    </submittedName>
</protein>
<dbReference type="HOGENOM" id="CLU_2610591_0_0_1"/>
<sequence length="79" mass="8084">MSPWRGSWRPASRSGRAGWPRPGRGGAGPARERGGWARRGGARGVRDSGQGGQHGGYVASGREAGGVRGHAAHGSGARR</sequence>
<evidence type="ECO:0000256" key="1">
    <source>
        <dbReference type="SAM" id="MobiDB-lite"/>
    </source>
</evidence>
<evidence type="ECO:0000313" key="3">
    <source>
        <dbReference type="Proteomes" id="UP000004995"/>
    </source>
</evidence>
<accession>K4ANH7</accession>
<dbReference type="InParanoid" id="K4ANH7"/>
<reference evidence="2" key="2">
    <citation type="submission" date="2018-08" db="UniProtKB">
        <authorList>
            <consortium name="EnsemblPlants"/>
        </authorList>
    </citation>
    <scope>IDENTIFICATION</scope>
    <source>
        <strain evidence="2">Yugu1</strain>
    </source>
</reference>
<dbReference type="AlphaFoldDB" id="K4ANH7"/>
<dbReference type="Gramene" id="KQK90014">
    <property type="protein sequence ID" value="KQK90014"/>
    <property type="gene ID" value="SETIT_040474mg"/>
</dbReference>
<dbReference type="EMBL" id="AGNK02005865">
    <property type="status" value="NOT_ANNOTATED_CDS"/>
    <property type="molecule type" value="Genomic_DNA"/>
</dbReference>
<evidence type="ECO:0000313" key="2">
    <source>
        <dbReference type="EnsemblPlants" id="KQK90014"/>
    </source>
</evidence>
<name>K4ANH7_SETIT</name>
<organism evidence="2 3">
    <name type="scientific">Setaria italica</name>
    <name type="common">Foxtail millet</name>
    <name type="synonym">Panicum italicum</name>
    <dbReference type="NCBI Taxonomy" id="4555"/>
    <lineage>
        <taxon>Eukaryota</taxon>
        <taxon>Viridiplantae</taxon>
        <taxon>Streptophyta</taxon>
        <taxon>Embryophyta</taxon>
        <taxon>Tracheophyta</taxon>
        <taxon>Spermatophyta</taxon>
        <taxon>Magnoliopsida</taxon>
        <taxon>Liliopsida</taxon>
        <taxon>Poales</taxon>
        <taxon>Poaceae</taxon>
        <taxon>PACMAD clade</taxon>
        <taxon>Panicoideae</taxon>
        <taxon>Panicodae</taxon>
        <taxon>Paniceae</taxon>
        <taxon>Cenchrinae</taxon>
        <taxon>Setaria</taxon>
    </lineage>
</organism>